<keyword evidence="6" id="KW-1185">Reference proteome</keyword>
<dbReference type="Pfam" id="PF00005">
    <property type="entry name" value="ABC_tran"/>
    <property type="match status" value="1"/>
</dbReference>
<dbReference type="InParanoid" id="A0A218ZG72"/>
<dbReference type="InterPro" id="IPR003593">
    <property type="entry name" value="AAA+_ATPase"/>
</dbReference>
<dbReference type="InterPro" id="IPR027417">
    <property type="entry name" value="P-loop_NTPase"/>
</dbReference>
<dbReference type="AlphaFoldDB" id="A0A218ZG72"/>
<dbReference type="Gene3D" id="3.40.50.300">
    <property type="entry name" value="P-loop containing nucleotide triphosphate hydrolases"/>
    <property type="match status" value="1"/>
</dbReference>
<reference evidence="5 6" key="1">
    <citation type="submission" date="2017-04" db="EMBL/GenBank/DDBJ databases">
        <title>Draft genome sequence of Marssonina coronaria NL1: causal agent of apple blotch.</title>
        <authorList>
            <person name="Cheng Q."/>
        </authorList>
    </citation>
    <scope>NUCLEOTIDE SEQUENCE [LARGE SCALE GENOMIC DNA]</scope>
    <source>
        <strain evidence="5 6">NL1</strain>
    </source>
</reference>
<dbReference type="PANTHER" id="PTHR43394:SF1">
    <property type="entry name" value="ATP-BINDING CASSETTE SUB-FAMILY B MEMBER 10, MITOCHONDRIAL"/>
    <property type="match status" value="1"/>
</dbReference>
<dbReference type="SMART" id="SM00382">
    <property type="entry name" value="AAA"/>
    <property type="match status" value="1"/>
</dbReference>
<sequence>MSVMILTFSISQTAGPIIAVSKSAAAATDFFAIIDAPKPSTSGVTDPEVSATEKNRKITAIFGASGSGKCTIVGLLERWYDLNGEKRCLLLEIAVNDDKAEKEKTKTKDNGSETKDDEAKAAATTITLSGSIRVGEHSLEAISLQWLWSQIGLWEDANVDTKKYLVEHACKEAFADEYFVRLPNGYDTQIGDADIKLSGEQRQRLIIARSIIKRSKIHILDEATSSIDVQGERLAQAALDKVSEGRTTIKITHQLSTIKRADKIILLKKGRLVGQGTHDSLLED</sequence>
<dbReference type="OrthoDB" id="6500128at2759"/>
<dbReference type="PANTHER" id="PTHR43394">
    <property type="entry name" value="ATP-DEPENDENT PERMEASE MDL1, MITOCHONDRIAL"/>
    <property type="match status" value="1"/>
</dbReference>
<evidence type="ECO:0000313" key="6">
    <source>
        <dbReference type="Proteomes" id="UP000242519"/>
    </source>
</evidence>
<name>A0A218ZG72_9HELO</name>
<evidence type="ECO:0000256" key="2">
    <source>
        <dbReference type="ARBA" id="ARBA00022840"/>
    </source>
</evidence>
<dbReference type="STRING" id="503106.A0A218ZG72"/>
<evidence type="ECO:0000256" key="1">
    <source>
        <dbReference type="ARBA" id="ARBA00022741"/>
    </source>
</evidence>
<evidence type="ECO:0000313" key="5">
    <source>
        <dbReference type="EMBL" id="OWP07007.1"/>
    </source>
</evidence>
<dbReference type="PROSITE" id="PS50893">
    <property type="entry name" value="ABC_TRANSPORTER_2"/>
    <property type="match status" value="1"/>
</dbReference>
<dbReference type="InterPro" id="IPR003439">
    <property type="entry name" value="ABC_transporter-like_ATP-bd"/>
</dbReference>
<dbReference type="EMBL" id="MZNU01000022">
    <property type="protein sequence ID" value="OWP07007.1"/>
    <property type="molecule type" value="Genomic_DNA"/>
</dbReference>
<keyword evidence="1" id="KW-0547">Nucleotide-binding</keyword>
<comment type="caution">
    <text evidence="5">The sequence shown here is derived from an EMBL/GenBank/DDBJ whole genome shotgun (WGS) entry which is preliminary data.</text>
</comment>
<dbReference type="InterPro" id="IPR039421">
    <property type="entry name" value="Type_1_exporter"/>
</dbReference>
<feature type="domain" description="ABC transporter" evidence="4">
    <location>
        <begin position="31"/>
        <end position="284"/>
    </location>
</feature>
<gene>
    <name evidence="5" type="ORF">B2J93_7741</name>
</gene>
<keyword evidence="2" id="KW-0067">ATP-binding</keyword>
<dbReference type="GO" id="GO:0005524">
    <property type="term" value="F:ATP binding"/>
    <property type="evidence" value="ECO:0007669"/>
    <property type="project" value="UniProtKB-KW"/>
</dbReference>
<feature type="region of interest" description="Disordered" evidence="3">
    <location>
        <begin position="101"/>
        <end position="120"/>
    </location>
</feature>
<accession>A0A218ZG72</accession>
<dbReference type="GO" id="GO:0015421">
    <property type="term" value="F:ABC-type oligopeptide transporter activity"/>
    <property type="evidence" value="ECO:0007669"/>
    <property type="project" value="TreeGrafter"/>
</dbReference>
<protein>
    <recommendedName>
        <fullName evidence="4">ABC transporter domain-containing protein</fullName>
    </recommendedName>
</protein>
<evidence type="ECO:0000256" key="3">
    <source>
        <dbReference type="SAM" id="MobiDB-lite"/>
    </source>
</evidence>
<evidence type="ECO:0000259" key="4">
    <source>
        <dbReference type="PROSITE" id="PS50893"/>
    </source>
</evidence>
<proteinExistence type="predicted"/>
<dbReference type="SUPFAM" id="SSF52540">
    <property type="entry name" value="P-loop containing nucleoside triphosphate hydrolases"/>
    <property type="match status" value="2"/>
</dbReference>
<dbReference type="Proteomes" id="UP000242519">
    <property type="component" value="Unassembled WGS sequence"/>
</dbReference>
<dbReference type="GO" id="GO:0016887">
    <property type="term" value="F:ATP hydrolysis activity"/>
    <property type="evidence" value="ECO:0007669"/>
    <property type="project" value="InterPro"/>
</dbReference>
<organism evidence="5 6">
    <name type="scientific">Diplocarpon coronariae</name>
    <dbReference type="NCBI Taxonomy" id="2795749"/>
    <lineage>
        <taxon>Eukaryota</taxon>
        <taxon>Fungi</taxon>
        <taxon>Dikarya</taxon>
        <taxon>Ascomycota</taxon>
        <taxon>Pezizomycotina</taxon>
        <taxon>Leotiomycetes</taxon>
        <taxon>Helotiales</taxon>
        <taxon>Drepanopezizaceae</taxon>
        <taxon>Diplocarpon</taxon>
    </lineage>
</organism>